<keyword evidence="2" id="KW-0456">Lyase</keyword>
<dbReference type="HOGENOM" id="CLU_031639_2_1_9"/>
<evidence type="ECO:0000313" key="4">
    <source>
        <dbReference type="EMBL" id="AJY76769.1"/>
    </source>
</evidence>
<dbReference type="InterPro" id="IPR001608">
    <property type="entry name" value="Ala_racemase_N"/>
</dbReference>
<evidence type="ECO:0000256" key="1">
    <source>
        <dbReference type="ARBA" id="ARBA00005323"/>
    </source>
</evidence>
<sequence length="362" mass="39543">MKVSELPTPAFIIDLDRLQFNIGLMADIAKKNGIKLRPHIKTHKMPVIAKMQMDMGAVGVTCAKVTEAEVMVRAGIKDILIAFPVVGDYQVRKIGELIDAGCTITVAFDSAYGAQKLHKQAIRKGKMIDLYMIINTGADRDGVKPGEAALHLAEQTRDLSNVRIKGIMTHEGHVYKANDLNQLREIVLNAGHQMVETAALLRMHGYPVQEVSMGSTPACRAGIAAKGITEWRPGTYVFNDIHELVATPIEECALSILATVVSHPAPNRFILDSGSKTLTADKPGGTKGYGYIKQAPNAVIDRLSEEHGVVLSEQEDALSIGQRVEIIPNHVCPTINLTNNVYVTRGENVIEEWKVEARGKIQ</sequence>
<gene>
    <name evidence="4" type="ORF">VN24_22120</name>
</gene>
<dbReference type="KEGG" id="pbj:VN24_22120"/>
<dbReference type="Gene3D" id="3.20.20.10">
    <property type="entry name" value="Alanine racemase"/>
    <property type="match status" value="1"/>
</dbReference>
<dbReference type="GO" id="GO:0008721">
    <property type="term" value="F:D-serine ammonia-lyase activity"/>
    <property type="evidence" value="ECO:0007669"/>
    <property type="project" value="TreeGrafter"/>
</dbReference>
<dbReference type="Proteomes" id="UP000032633">
    <property type="component" value="Chromosome"/>
</dbReference>
<reference evidence="5" key="2">
    <citation type="submission" date="2015-03" db="EMBL/GenBank/DDBJ databases">
        <title>Genome sequence of Paenibacillus beijingensis strain DSM 24997T.</title>
        <authorList>
            <person name="Kwak Y."/>
            <person name="Shin J.-H."/>
        </authorList>
    </citation>
    <scope>NUCLEOTIDE SEQUENCE [LARGE SCALE GENOMIC DNA]</scope>
    <source>
        <strain evidence="5">DSM 24997</strain>
    </source>
</reference>
<evidence type="ECO:0000256" key="2">
    <source>
        <dbReference type="ARBA" id="ARBA00023239"/>
    </source>
</evidence>
<dbReference type="OrthoDB" id="9788869at2"/>
<proteinExistence type="inferred from homology"/>
<dbReference type="SMART" id="SM01119">
    <property type="entry name" value="D-ser_dehydrat"/>
    <property type="match status" value="1"/>
</dbReference>
<keyword evidence="5" id="KW-1185">Reference proteome</keyword>
<dbReference type="EMBL" id="CP011058">
    <property type="protein sequence ID" value="AJY76769.1"/>
    <property type="molecule type" value="Genomic_DNA"/>
</dbReference>
<dbReference type="GO" id="GO:0036088">
    <property type="term" value="P:D-serine catabolic process"/>
    <property type="evidence" value="ECO:0007669"/>
    <property type="project" value="TreeGrafter"/>
</dbReference>
<dbReference type="PANTHER" id="PTHR28004:SF2">
    <property type="entry name" value="D-SERINE DEHYDRATASE"/>
    <property type="match status" value="1"/>
</dbReference>
<dbReference type="Pfam" id="PF01168">
    <property type="entry name" value="Ala_racemase_N"/>
    <property type="match status" value="1"/>
</dbReference>
<dbReference type="InterPro" id="IPR029066">
    <property type="entry name" value="PLP-binding_barrel"/>
</dbReference>
<evidence type="ECO:0000313" key="5">
    <source>
        <dbReference type="Proteomes" id="UP000032633"/>
    </source>
</evidence>
<evidence type="ECO:0000259" key="3">
    <source>
        <dbReference type="SMART" id="SM01119"/>
    </source>
</evidence>
<dbReference type="InterPro" id="IPR026956">
    <property type="entry name" value="D-ser_dehydrat-like_dom"/>
</dbReference>
<dbReference type="STRING" id="1126833.VN24_22120"/>
<accession>A0A0D5NN89</accession>
<comment type="similarity">
    <text evidence="1">Belongs to the DSD1 family.</text>
</comment>
<dbReference type="Gene3D" id="2.40.37.20">
    <property type="entry name" value="D-serine dehydratase-like domain"/>
    <property type="match status" value="1"/>
</dbReference>
<dbReference type="RefSeq" id="WP_045672194.1">
    <property type="nucleotide sequence ID" value="NZ_CP011058.1"/>
</dbReference>
<dbReference type="Pfam" id="PF14031">
    <property type="entry name" value="D-ser_dehydrat"/>
    <property type="match status" value="1"/>
</dbReference>
<name>A0A0D5NN89_9BACL</name>
<organism evidence="4 5">
    <name type="scientific">Paenibacillus beijingensis</name>
    <dbReference type="NCBI Taxonomy" id="1126833"/>
    <lineage>
        <taxon>Bacteria</taxon>
        <taxon>Bacillati</taxon>
        <taxon>Bacillota</taxon>
        <taxon>Bacilli</taxon>
        <taxon>Bacillales</taxon>
        <taxon>Paenibacillaceae</taxon>
        <taxon>Paenibacillus</taxon>
    </lineage>
</organism>
<dbReference type="PANTHER" id="PTHR28004">
    <property type="entry name" value="ZGC:162816-RELATED"/>
    <property type="match status" value="1"/>
</dbReference>
<protein>
    <recommendedName>
        <fullName evidence="3">D-serine dehydratase-like domain-containing protein</fullName>
    </recommendedName>
</protein>
<reference evidence="4 5" key="1">
    <citation type="journal article" date="2015" name="J. Biotechnol.">
        <title>Complete genome sequence of Paenibacillus beijingensis 7188(T) (=DSM 24997(T)), a novel rhizobacterium from jujube garden soil.</title>
        <authorList>
            <person name="Kwak Y."/>
            <person name="Shin J.H."/>
        </authorList>
    </citation>
    <scope>NUCLEOTIDE SEQUENCE [LARGE SCALE GENOMIC DNA]</scope>
    <source>
        <strain evidence="4 5">DSM 24997</strain>
    </source>
</reference>
<dbReference type="PATRIC" id="fig|1126833.4.peg.4860"/>
<dbReference type="AlphaFoldDB" id="A0A0D5NN89"/>
<dbReference type="SUPFAM" id="SSF51419">
    <property type="entry name" value="PLP-binding barrel"/>
    <property type="match status" value="1"/>
</dbReference>
<dbReference type="InterPro" id="IPR042208">
    <property type="entry name" value="D-ser_dehydrat-like_sf"/>
</dbReference>
<dbReference type="InterPro" id="IPR051466">
    <property type="entry name" value="D-amino_acid_metab_enzyme"/>
</dbReference>
<feature type="domain" description="D-serine dehydratase-like" evidence="3">
    <location>
        <begin position="253"/>
        <end position="345"/>
    </location>
</feature>